<feature type="domain" description="F-box" evidence="1">
    <location>
        <begin position="6"/>
        <end position="51"/>
    </location>
</feature>
<evidence type="ECO:0000313" key="2">
    <source>
        <dbReference type="EMBL" id="EWG52383.1"/>
    </source>
</evidence>
<dbReference type="AlphaFoldDB" id="W7MLN5"/>
<accession>W7MLN5</accession>
<reference evidence="2 3" key="1">
    <citation type="journal article" date="2010" name="Nature">
        <title>Comparative genomics reveals mobile pathogenicity chromosomes in Fusarium.</title>
        <authorList>
            <person name="Ma L.J."/>
            <person name="van der Does H.C."/>
            <person name="Borkovich K.A."/>
            <person name="Coleman J.J."/>
            <person name="Daboussi M.J."/>
            <person name="Di Pietro A."/>
            <person name="Dufresne M."/>
            <person name="Freitag M."/>
            <person name="Grabherr M."/>
            <person name="Henrissat B."/>
            <person name="Houterman P.M."/>
            <person name="Kang S."/>
            <person name="Shim W.B."/>
            <person name="Woloshuk C."/>
            <person name="Xie X."/>
            <person name="Xu J.R."/>
            <person name="Antoniw J."/>
            <person name="Baker S.E."/>
            <person name="Bluhm B.H."/>
            <person name="Breakspear A."/>
            <person name="Brown D.W."/>
            <person name="Butchko R.A."/>
            <person name="Chapman S."/>
            <person name="Coulson R."/>
            <person name="Coutinho P.M."/>
            <person name="Danchin E.G."/>
            <person name="Diener A."/>
            <person name="Gale L.R."/>
            <person name="Gardiner D.M."/>
            <person name="Goff S."/>
            <person name="Hammond-Kosack K.E."/>
            <person name="Hilburn K."/>
            <person name="Hua-Van A."/>
            <person name="Jonkers W."/>
            <person name="Kazan K."/>
            <person name="Kodira C.D."/>
            <person name="Koehrsen M."/>
            <person name="Kumar L."/>
            <person name="Lee Y.H."/>
            <person name="Li L."/>
            <person name="Manners J.M."/>
            <person name="Miranda-Saavedra D."/>
            <person name="Mukherjee M."/>
            <person name="Park G."/>
            <person name="Park J."/>
            <person name="Park S.Y."/>
            <person name="Proctor R.H."/>
            <person name="Regev A."/>
            <person name="Ruiz-Roldan M.C."/>
            <person name="Sain D."/>
            <person name="Sakthikumar S."/>
            <person name="Sykes S."/>
            <person name="Schwartz D.C."/>
            <person name="Turgeon B.G."/>
            <person name="Wapinski I."/>
            <person name="Yoder O."/>
            <person name="Young S."/>
            <person name="Zeng Q."/>
            <person name="Zhou S."/>
            <person name="Galagan J."/>
            <person name="Cuomo C.A."/>
            <person name="Kistler H.C."/>
            <person name="Rep M."/>
        </authorList>
    </citation>
    <scope>NUCLEOTIDE SEQUENCE [LARGE SCALE GENOMIC DNA]</scope>
    <source>
        <strain evidence="3">M3125 / FGSC 7600</strain>
    </source>
</reference>
<name>W7MLN5_GIBM7</name>
<dbReference type="OrthoDB" id="5078891at2759"/>
<dbReference type="Proteomes" id="UP000009096">
    <property type="component" value="Chromosome 9"/>
</dbReference>
<dbReference type="EMBL" id="CM000586">
    <property type="protein sequence ID" value="EWG52383.1"/>
    <property type="molecule type" value="Genomic_DNA"/>
</dbReference>
<proteinExistence type="predicted"/>
<organism evidence="2 3">
    <name type="scientific">Gibberella moniliformis (strain M3125 / FGSC 7600)</name>
    <name type="common">Maize ear and stalk rot fungus</name>
    <name type="synonym">Fusarium verticillioides</name>
    <dbReference type="NCBI Taxonomy" id="334819"/>
    <lineage>
        <taxon>Eukaryota</taxon>
        <taxon>Fungi</taxon>
        <taxon>Dikarya</taxon>
        <taxon>Ascomycota</taxon>
        <taxon>Pezizomycotina</taxon>
        <taxon>Sordariomycetes</taxon>
        <taxon>Hypocreomycetidae</taxon>
        <taxon>Hypocreales</taxon>
        <taxon>Nectriaceae</taxon>
        <taxon>Fusarium</taxon>
        <taxon>Fusarium fujikuroi species complex</taxon>
    </lineage>
</organism>
<gene>
    <name evidence="2" type="ORF">FVEG_16974</name>
</gene>
<dbReference type="PROSITE" id="PS50181">
    <property type="entry name" value="FBOX"/>
    <property type="match status" value="1"/>
</dbReference>
<dbReference type="VEuPathDB" id="FungiDB:FVEG_16974"/>
<evidence type="ECO:0000259" key="1">
    <source>
        <dbReference type="PROSITE" id="PS50181"/>
    </source>
</evidence>
<sequence length="402" mass="46899">MSERTIAALPALPTELLFIIGSYLRDDELVGIARASTRFRQIFLHRRYAMIEFSGSVKHIAGCLILLFSPDADNISVDMRKMILTFTRFVTIRIYYPPHTNNLPLRFARNDLHHFGILFRSTDRLCGVNISLSFPRPRDCISFNKALRNASWWPYNTTKPLSLTFLDDPVDTNFNAIFRRFPPAALGAVQLPGGLNRKHYTKLKSSVHAYTLKALHVDRTVNNQQTRHVVPSLDQDFLREVRKDFPKLESLILHEDTPGLTMYSDFRCWPFGLVWFDDQSALDRNVIRMVHQLKRMPCLRRFAFTLWFVRLHGHLVPHDWGDYEGTYRPMTMVEMDNFYIDKIVTVIMTRVPALVELCVSSNHPTFYRGTRRDDKIHVQRESRDNLGKENRFPSLLLDLNQD</sequence>
<evidence type="ECO:0000313" key="3">
    <source>
        <dbReference type="Proteomes" id="UP000009096"/>
    </source>
</evidence>
<dbReference type="InterPro" id="IPR001810">
    <property type="entry name" value="F-box_dom"/>
</dbReference>
<dbReference type="GeneID" id="30073850"/>
<protein>
    <recommendedName>
        <fullName evidence="1">F-box domain-containing protein</fullName>
    </recommendedName>
</protein>
<dbReference type="RefSeq" id="XP_018758574.1">
    <property type="nucleotide sequence ID" value="XM_018906207.1"/>
</dbReference>
<dbReference type="KEGG" id="fvr:FVEG_16974"/>
<keyword evidence="3" id="KW-1185">Reference proteome</keyword>
<dbReference type="EMBL" id="DS022257">
    <property type="protein sequence ID" value="EWG52383.1"/>
    <property type="molecule type" value="Genomic_DNA"/>
</dbReference>